<gene>
    <name evidence="1" type="ORF">RPERSI_LOCUS3537</name>
</gene>
<organism evidence="1 2">
    <name type="scientific">Racocetra persica</name>
    <dbReference type="NCBI Taxonomy" id="160502"/>
    <lineage>
        <taxon>Eukaryota</taxon>
        <taxon>Fungi</taxon>
        <taxon>Fungi incertae sedis</taxon>
        <taxon>Mucoromycota</taxon>
        <taxon>Glomeromycotina</taxon>
        <taxon>Glomeromycetes</taxon>
        <taxon>Diversisporales</taxon>
        <taxon>Gigasporaceae</taxon>
        <taxon>Racocetra</taxon>
    </lineage>
</organism>
<proteinExistence type="predicted"/>
<name>A0ACA9LN59_9GLOM</name>
<dbReference type="EMBL" id="CAJVQC010004444">
    <property type="protein sequence ID" value="CAG8540639.1"/>
    <property type="molecule type" value="Genomic_DNA"/>
</dbReference>
<comment type="caution">
    <text evidence="1">The sequence shown here is derived from an EMBL/GenBank/DDBJ whole genome shotgun (WGS) entry which is preliminary data.</text>
</comment>
<dbReference type="Proteomes" id="UP000789920">
    <property type="component" value="Unassembled WGS sequence"/>
</dbReference>
<sequence length="129" mass="15561">MLLDKEQVIRVRDLDNNDNNKKEEVEDKFEEEELEKQLYTILKFDDEKDKIMIEKERDIERSDEEIVFYGGKPAAGCSRLQDWKFKKDQNKQIVKLLNENFDFYTQSISELEQTDIIHHHILTQDVWPV</sequence>
<accession>A0ACA9LN59</accession>
<evidence type="ECO:0000313" key="1">
    <source>
        <dbReference type="EMBL" id="CAG8540639.1"/>
    </source>
</evidence>
<reference evidence="1" key="1">
    <citation type="submission" date="2021-06" db="EMBL/GenBank/DDBJ databases">
        <authorList>
            <person name="Kallberg Y."/>
            <person name="Tangrot J."/>
            <person name="Rosling A."/>
        </authorList>
    </citation>
    <scope>NUCLEOTIDE SEQUENCE</scope>
    <source>
        <strain evidence="1">MA461A</strain>
    </source>
</reference>
<keyword evidence="2" id="KW-1185">Reference proteome</keyword>
<evidence type="ECO:0000313" key="2">
    <source>
        <dbReference type="Proteomes" id="UP000789920"/>
    </source>
</evidence>
<protein>
    <submittedName>
        <fullName evidence="1">27006_t:CDS:1</fullName>
    </submittedName>
</protein>